<gene>
    <name evidence="5" type="ORF">SVIM_LOCUS440539</name>
</gene>
<dbReference type="AlphaFoldDB" id="A0A6N2N558"/>
<dbReference type="PANTHER" id="PTHR33470">
    <property type="entry name" value="OS01G0164075 PROTEIN"/>
    <property type="match status" value="1"/>
</dbReference>
<name>A0A6N2N558_SALVM</name>
<dbReference type="Pfam" id="PF01190">
    <property type="entry name" value="Pollen_Ole_e_1"/>
    <property type="match status" value="2"/>
</dbReference>
<accession>A0A6N2N558</accession>
<evidence type="ECO:0000256" key="2">
    <source>
        <dbReference type="SAM" id="MobiDB-lite"/>
    </source>
</evidence>
<dbReference type="EMBL" id="CAADRP010002040">
    <property type="protein sequence ID" value="VFU59748.1"/>
    <property type="molecule type" value="Genomic_DNA"/>
</dbReference>
<feature type="region of interest" description="Disordered" evidence="2">
    <location>
        <begin position="27"/>
        <end position="70"/>
    </location>
</feature>
<evidence type="ECO:0000256" key="4">
    <source>
        <dbReference type="SAM" id="SignalP"/>
    </source>
</evidence>
<feature type="chain" id="PRO_5026897591" evidence="4">
    <location>
        <begin position="22"/>
        <end position="356"/>
    </location>
</feature>
<dbReference type="PANTHER" id="PTHR33470:SF58">
    <property type="entry name" value="POLLEN OLE E 1 ALLERGEN AND EXTENSIN FAMILY PROTEIN"/>
    <property type="match status" value="1"/>
</dbReference>
<feature type="compositionally biased region" description="Basic and acidic residues" evidence="2">
    <location>
        <begin position="27"/>
        <end position="56"/>
    </location>
</feature>
<organism evidence="5">
    <name type="scientific">Salix viminalis</name>
    <name type="common">Common osier</name>
    <name type="synonym">Basket willow</name>
    <dbReference type="NCBI Taxonomy" id="40686"/>
    <lineage>
        <taxon>Eukaryota</taxon>
        <taxon>Viridiplantae</taxon>
        <taxon>Streptophyta</taxon>
        <taxon>Embryophyta</taxon>
        <taxon>Tracheophyta</taxon>
        <taxon>Spermatophyta</taxon>
        <taxon>Magnoliopsida</taxon>
        <taxon>eudicotyledons</taxon>
        <taxon>Gunneridae</taxon>
        <taxon>Pentapetalae</taxon>
        <taxon>rosids</taxon>
        <taxon>fabids</taxon>
        <taxon>Malpighiales</taxon>
        <taxon>Salicaceae</taxon>
        <taxon>Saliceae</taxon>
        <taxon>Salix</taxon>
    </lineage>
</organism>
<keyword evidence="3" id="KW-0472">Membrane</keyword>
<protein>
    <submittedName>
        <fullName evidence="5">Uncharacterized protein</fullName>
    </submittedName>
</protein>
<evidence type="ECO:0000256" key="1">
    <source>
        <dbReference type="ARBA" id="ARBA00022729"/>
    </source>
</evidence>
<sequence>MALTSSIFSILLLSSLIATSANDYGHGSKKDTIQADHPTKSDVPDPKPGFEYDPRPNVDQPKLTAPEPNHGYDSIGIEGLVLCRSGYNYIPVKGALVRIACMAVDQNGYETTPFSCLTGAADANGYYFKTLPAFADFRVADNGYLPSCPLLETCKIPTDVNNGISGALLSSYHILIMSSTYLYFAFFMSLALVAAFASATNHGGYGSHSDPNLVKPNLNKEKTLSAMIGVQGLVYCRSGPKRFPLQGAVVRITCLASDGSGYEAAPFSFLSEATDAKGYFFATLSPYEMQENRKIKECKAFLDQSPLETCNVPTDAKQGITGALLASYHYLSDKKMKLFTVGPFVYSSAPTAGSNY</sequence>
<keyword evidence="3" id="KW-1133">Transmembrane helix</keyword>
<evidence type="ECO:0000256" key="3">
    <source>
        <dbReference type="SAM" id="Phobius"/>
    </source>
</evidence>
<keyword evidence="3" id="KW-0812">Transmembrane</keyword>
<proteinExistence type="predicted"/>
<feature type="transmembrane region" description="Helical" evidence="3">
    <location>
        <begin position="181"/>
        <end position="199"/>
    </location>
</feature>
<dbReference type="GO" id="GO:0009723">
    <property type="term" value="P:response to ethylene"/>
    <property type="evidence" value="ECO:0007669"/>
    <property type="project" value="TreeGrafter"/>
</dbReference>
<evidence type="ECO:0000313" key="5">
    <source>
        <dbReference type="EMBL" id="VFU59748.1"/>
    </source>
</evidence>
<feature type="signal peptide" evidence="4">
    <location>
        <begin position="1"/>
        <end position="21"/>
    </location>
</feature>
<dbReference type="GO" id="GO:0071944">
    <property type="term" value="C:cell periphery"/>
    <property type="evidence" value="ECO:0007669"/>
    <property type="project" value="TreeGrafter"/>
</dbReference>
<reference evidence="5" key="1">
    <citation type="submission" date="2019-03" db="EMBL/GenBank/DDBJ databases">
        <authorList>
            <person name="Mank J."/>
            <person name="Almeida P."/>
        </authorList>
    </citation>
    <scope>NUCLEOTIDE SEQUENCE</scope>
    <source>
        <strain evidence="5">78183</strain>
    </source>
</reference>
<keyword evidence="1 4" id="KW-0732">Signal</keyword>